<sequence>MKILYGVQATGNGHITRARIMAKALAAENINVDWVFSGREPDAFFDMEIFGHYRLFRGLTFVTRHGKVDYPRTLLKSDLLQLRRDINTLDVSGYDLIISDFEPVSAWAAKKAGKTSLGISHQSAFLHPVPTQGANLFTRGFMRFFAPVSQPIGLHWHHFQQAILPPMVENTGHACLINQGEILVYLPFASLEDFLPALRPINTCQFHVFHGDRYTGNLPAHIHLHPLSRDHFQQALHQCEGVICSAGFELPSEALHLGKKLLVQPVGGQMEQQSNALALQELGYAQVAQTLNAVCIRDWLATPQPDAKHFPDVAAALASWIKQADRIPLASLANTLWNAQKVTHNTQATRE</sequence>
<evidence type="ECO:0000313" key="1">
    <source>
        <dbReference type="EMBL" id="MBE8718059.1"/>
    </source>
</evidence>
<accession>A0A928V7Q7</accession>
<reference evidence="1" key="1">
    <citation type="submission" date="2018-07" db="EMBL/GenBank/DDBJ databases">
        <title>Genome assembly of strain Ka43.</title>
        <authorList>
            <person name="Kukolya J."/>
            <person name="Nagy I."/>
            <person name="Horvath B."/>
            <person name="Toth A."/>
        </authorList>
    </citation>
    <scope>NUCLEOTIDE SEQUENCE</scope>
    <source>
        <strain evidence="1">KB43</strain>
    </source>
</reference>
<dbReference type="AlphaFoldDB" id="A0A928V7Q7"/>
<dbReference type="EMBL" id="PRDL01000001">
    <property type="protein sequence ID" value="MBE8718059.1"/>
    <property type="molecule type" value="Genomic_DNA"/>
</dbReference>
<keyword evidence="2" id="KW-1185">Reference proteome</keyword>
<organism evidence="1 2">
    <name type="scientific">Cellvibrio polysaccharolyticus</name>
    <dbReference type="NCBI Taxonomy" id="2082724"/>
    <lineage>
        <taxon>Bacteria</taxon>
        <taxon>Pseudomonadati</taxon>
        <taxon>Pseudomonadota</taxon>
        <taxon>Gammaproteobacteria</taxon>
        <taxon>Cellvibrionales</taxon>
        <taxon>Cellvibrionaceae</taxon>
        <taxon>Cellvibrio</taxon>
    </lineage>
</organism>
<dbReference type="Proteomes" id="UP000652567">
    <property type="component" value="Unassembled WGS sequence"/>
</dbReference>
<proteinExistence type="predicted"/>
<dbReference type="Pfam" id="PF13528">
    <property type="entry name" value="Glyco_trans_1_3"/>
    <property type="match status" value="1"/>
</dbReference>
<dbReference type="GO" id="GO:0016740">
    <property type="term" value="F:transferase activity"/>
    <property type="evidence" value="ECO:0007669"/>
    <property type="project" value="UniProtKB-KW"/>
</dbReference>
<protein>
    <submittedName>
        <fullName evidence="1">Glycosyl transferase</fullName>
    </submittedName>
</protein>
<dbReference type="SUPFAM" id="SSF53756">
    <property type="entry name" value="UDP-Glycosyltransferase/glycogen phosphorylase"/>
    <property type="match status" value="1"/>
</dbReference>
<dbReference type="InterPro" id="IPR005262">
    <property type="entry name" value="MJ1255-like"/>
</dbReference>
<name>A0A928V7Q7_9GAMM</name>
<gene>
    <name evidence="1" type="ORF">C4F51_12770</name>
</gene>
<keyword evidence="1" id="KW-0808">Transferase</keyword>
<dbReference type="NCBIfam" id="TIGR00661">
    <property type="entry name" value="MJ1255"/>
    <property type="match status" value="1"/>
</dbReference>
<dbReference type="Gene3D" id="3.40.50.2000">
    <property type="entry name" value="Glycogen Phosphorylase B"/>
    <property type="match status" value="1"/>
</dbReference>
<evidence type="ECO:0000313" key="2">
    <source>
        <dbReference type="Proteomes" id="UP000652567"/>
    </source>
</evidence>
<comment type="caution">
    <text evidence="1">The sequence shown here is derived from an EMBL/GenBank/DDBJ whole genome shotgun (WGS) entry which is preliminary data.</text>
</comment>
<dbReference type="RefSeq" id="WP_193910323.1">
    <property type="nucleotide sequence ID" value="NZ_PRDL01000001.1"/>
</dbReference>